<evidence type="ECO:0000256" key="2">
    <source>
        <dbReference type="ARBA" id="ARBA00022448"/>
    </source>
</evidence>
<dbReference type="PANTHER" id="PTHR36964:SF1">
    <property type="entry name" value="PROTEIN-METHIONINE-SULFOXIDE REDUCTASE HEME-BINDING SUBUNIT MSRQ"/>
    <property type="match status" value="1"/>
</dbReference>
<keyword evidence="2 8" id="KW-0813">Transport</keyword>
<keyword evidence="5 8" id="KW-1133">Transmembrane helix</keyword>
<protein>
    <recommendedName>
        <fullName evidence="8">Protein-methionine-sulfoxide reductase heme-binding subunit MsrQ</fullName>
    </recommendedName>
    <alternativeName>
        <fullName evidence="8">Flavocytochrome MsrQ</fullName>
    </alternativeName>
</protein>
<evidence type="ECO:0000256" key="3">
    <source>
        <dbReference type="ARBA" id="ARBA00022617"/>
    </source>
</evidence>
<feature type="transmembrane region" description="Helical" evidence="8">
    <location>
        <begin position="44"/>
        <end position="69"/>
    </location>
</feature>
<comment type="cofactor">
    <cofactor evidence="8">
        <name>FMN</name>
        <dbReference type="ChEBI" id="CHEBI:58210"/>
    </cofactor>
    <text evidence="8">Binds 1 FMN per subunit.</text>
</comment>
<keyword evidence="8" id="KW-0479">Metal-binding</keyword>
<evidence type="ECO:0000259" key="9">
    <source>
        <dbReference type="Pfam" id="PF01794"/>
    </source>
</evidence>
<dbReference type="Pfam" id="PF01794">
    <property type="entry name" value="Ferric_reduct"/>
    <property type="match status" value="1"/>
</dbReference>
<name>A0ABT5QWC5_9GAMM</name>
<keyword evidence="11" id="KW-1185">Reference proteome</keyword>
<comment type="subunit">
    <text evidence="8">Heterodimer of a catalytic subunit (MsrP) and a heme-binding subunit (MsrQ).</text>
</comment>
<keyword evidence="8" id="KW-0249">Electron transport</keyword>
<evidence type="ECO:0000256" key="8">
    <source>
        <dbReference type="HAMAP-Rule" id="MF_01207"/>
    </source>
</evidence>
<feature type="domain" description="Ferric oxidoreductase" evidence="9">
    <location>
        <begin position="48"/>
        <end position="161"/>
    </location>
</feature>
<gene>
    <name evidence="8 10" type="primary">msrQ</name>
    <name evidence="10" type="ORF">LRP50_04040</name>
</gene>
<dbReference type="HAMAP" id="MF_01207">
    <property type="entry name" value="MsrQ"/>
    <property type="match status" value="1"/>
</dbReference>
<keyword evidence="8" id="KW-1003">Cell membrane</keyword>
<keyword evidence="3 8" id="KW-0349">Heme</keyword>
<comment type="similarity">
    <text evidence="8">Belongs to the MsrQ family.</text>
</comment>
<dbReference type="PANTHER" id="PTHR36964">
    <property type="entry name" value="PROTEIN-METHIONINE-SULFOXIDE REDUCTASE HEME-BINDING SUBUNIT MSRQ"/>
    <property type="match status" value="1"/>
</dbReference>
<keyword evidence="8" id="KW-0288">FMN</keyword>
<dbReference type="RefSeq" id="WP_274163204.1">
    <property type="nucleotide sequence ID" value="NZ_JAJUBC010000003.1"/>
</dbReference>
<dbReference type="InterPro" id="IPR022837">
    <property type="entry name" value="MsrQ-like"/>
</dbReference>
<evidence type="ECO:0000256" key="5">
    <source>
        <dbReference type="ARBA" id="ARBA00022989"/>
    </source>
</evidence>
<feature type="transmembrane region" description="Helical" evidence="8">
    <location>
        <begin position="81"/>
        <end position="99"/>
    </location>
</feature>
<evidence type="ECO:0000256" key="7">
    <source>
        <dbReference type="ARBA" id="ARBA00023136"/>
    </source>
</evidence>
<keyword evidence="6 8" id="KW-0408">Iron</keyword>
<sequence>MKPLAVKHIVWVKALIHIVSLLFFANLIWLVLNNKFGADPVDGITHYTGIAALNTLIVTMFVSPIARYAKQGLLVRCRRVVGLYSFFWATLHLFTYLALDLTFSFALLGSEILSRPYLAVGAVCWVILFALTVTSTAHIQRKMGAKWQKLHHYVYLALVLAPIHFYWSSKSELIEPTIYFLLAISLLAVRWKTLKRIVFRPALKRR</sequence>
<feature type="transmembrane region" description="Helical" evidence="8">
    <location>
        <begin position="119"/>
        <end position="138"/>
    </location>
</feature>
<dbReference type="NCBIfam" id="NF003831">
    <property type="entry name" value="PRK05419.1-2"/>
    <property type="match status" value="1"/>
</dbReference>
<evidence type="ECO:0000256" key="1">
    <source>
        <dbReference type="ARBA" id="ARBA00004141"/>
    </source>
</evidence>
<comment type="subcellular location">
    <subcellularLocation>
        <location evidence="8">Cell membrane</location>
        <topology evidence="8">Multi-pass membrane protein</topology>
    </subcellularLocation>
    <subcellularLocation>
        <location evidence="1">Membrane</location>
        <topology evidence="1">Multi-pass membrane protein</topology>
    </subcellularLocation>
</comment>
<dbReference type="InterPro" id="IPR013130">
    <property type="entry name" value="Fe3_Rdtase_TM_dom"/>
</dbReference>
<evidence type="ECO:0000313" key="11">
    <source>
        <dbReference type="Proteomes" id="UP001149400"/>
    </source>
</evidence>
<accession>A0ABT5QWC5</accession>
<organism evidence="10 11">
    <name type="scientific">Enterovibrio gelatinilyticus</name>
    <dbReference type="NCBI Taxonomy" id="2899819"/>
    <lineage>
        <taxon>Bacteria</taxon>
        <taxon>Pseudomonadati</taxon>
        <taxon>Pseudomonadota</taxon>
        <taxon>Gammaproteobacteria</taxon>
        <taxon>Vibrionales</taxon>
        <taxon>Vibrionaceae</taxon>
        <taxon>Enterovibrio</taxon>
    </lineage>
</organism>
<feature type="transmembrane region" description="Helical" evidence="8">
    <location>
        <begin position="12"/>
        <end position="32"/>
    </location>
</feature>
<keyword evidence="7 8" id="KW-0472">Membrane</keyword>
<dbReference type="EMBL" id="JAJUBC010000003">
    <property type="protein sequence ID" value="MDD1792294.1"/>
    <property type="molecule type" value="Genomic_DNA"/>
</dbReference>
<proteinExistence type="inferred from homology"/>
<keyword evidence="8" id="KW-0285">Flavoprotein</keyword>
<evidence type="ECO:0000256" key="6">
    <source>
        <dbReference type="ARBA" id="ARBA00023004"/>
    </source>
</evidence>
<comment type="function">
    <text evidence="8">Part of the MsrPQ system that repairs oxidized periplasmic proteins containing methionine sulfoxide residues (Met-O), using respiratory chain electrons. Thus protects these proteins from oxidative-stress damage caused by reactive species of oxygen and chlorine generated by the host defense mechanisms. MsrPQ is essential for the maintenance of envelope integrity under bleach stress, rescuing a wide series of structurally unrelated periplasmic proteins from methionine oxidation. MsrQ provides electrons for reduction to the reductase catalytic subunit MsrP, using the quinone pool of the respiratory chain.</text>
</comment>
<dbReference type="Proteomes" id="UP001149400">
    <property type="component" value="Unassembled WGS sequence"/>
</dbReference>
<feature type="transmembrane region" description="Helical" evidence="8">
    <location>
        <begin position="173"/>
        <end position="191"/>
    </location>
</feature>
<reference evidence="10" key="1">
    <citation type="submission" date="2021-12" db="EMBL/GenBank/DDBJ databases">
        <title>Enterovibrio ZSDZ35 sp. nov. and Enterovibrio ZSDZ42 sp. nov., isolated from coastal seawater in Qingdao.</title>
        <authorList>
            <person name="Zhang P."/>
        </authorList>
    </citation>
    <scope>NUCLEOTIDE SEQUENCE</scope>
    <source>
        <strain evidence="10">ZSDZ42</strain>
    </source>
</reference>
<feature type="transmembrane region" description="Helical" evidence="8">
    <location>
        <begin position="150"/>
        <end position="167"/>
    </location>
</feature>
<evidence type="ECO:0000313" key="10">
    <source>
        <dbReference type="EMBL" id="MDD1792294.1"/>
    </source>
</evidence>
<keyword evidence="4 8" id="KW-0812">Transmembrane</keyword>
<evidence type="ECO:0000256" key="4">
    <source>
        <dbReference type="ARBA" id="ARBA00022692"/>
    </source>
</evidence>
<comment type="cofactor">
    <cofactor evidence="8">
        <name>heme b</name>
        <dbReference type="ChEBI" id="CHEBI:60344"/>
    </cofactor>
    <text evidence="8">Binds 1 heme b (iron(II)-protoporphyrin IX) group per subunit.</text>
</comment>
<comment type="caution">
    <text evidence="10">The sequence shown here is derived from an EMBL/GenBank/DDBJ whole genome shotgun (WGS) entry which is preliminary data.</text>
</comment>